<evidence type="ECO:0008006" key="4">
    <source>
        <dbReference type="Google" id="ProtNLM"/>
    </source>
</evidence>
<organism evidence="2 3">
    <name type="scientific">Allacma fusca</name>
    <dbReference type="NCBI Taxonomy" id="39272"/>
    <lineage>
        <taxon>Eukaryota</taxon>
        <taxon>Metazoa</taxon>
        <taxon>Ecdysozoa</taxon>
        <taxon>Arthropoda</taxon>
        <taxon>Hexapoda</taxon>
        <taxon>Collembola</taxon>
        <taxon>Symphypleona</taxon>
        <taxon>Sminthuridae</taxon>
        <taxon>Allacma</taxon>
    </lineage>
</organism>
<proteinExistence type="predicted"/>
<sequence length="75" mass="8366">MKLAIILTVLVVFTICNENAEAQNCDKICARPVAEPFDPVCDNKGTNYGDLKELNCQACREPEKGIRYVKHGYCS</sequence>
<keyword evidence="1" id="KW-0732">Signal</keyword>
<evidence type="ECO:0000313" key="2">
    <source>
        <dbReference type="EMBL" id="CAG7838051.1"/>
    </source>
</evidence>
<keyword evidence="3" id="KW-1185">Reference proteome</keyword>
<evidence type="ECO:0000256" key="1">
    <source>
        <dbReference type="SAM" id="SignalP"/>
    </source>
</evidence>
<dbReference type="EMBL" id="CAJVCH010571636">
    <property type="protein sequence ID" value="CAG7838051.1"/>
    <property type="molecule type" value="Genomic_DNA"/>
</dbReference>
<feature type="signal peptide" evidence="1">
    <location>
        <begin position="1"/>
        <end position="22"/>
    </location>
</feature>
<dbReference type="AlphaFoldDB" id="A0A8J2Q796"/>
<gene>
    <name evidence="2" type="ORF">AFUS01_LOCUS47067</name>
</gene>
<reference evidence="2" key="1">
    <citation type="submission" date="2021-06" db="EMBL/GenBank/DDBJ databases">
        <authorList>
            <person name="Hodson N. C."/>
            <person name="Mongue J. A."/>
            <person name="Jaron S. K."/>
        </authorList>
    </citation>
    <scope>NUCLEOTIDE SEQUENCE</scope>
</reference>
<dbReference type="Proteomes" id="UP000708208">
    <property type="component" value="Unassembled WGS sequence"/>
</dbReference>
<name>A0A8J2Q796_9HEXA</name>
<accession>A0A8J2Q796</accession>
<protein>
    <recommendedName>
        <fullName evidence="4">Kazal-like domain-containing protein</fullName>
    </recommendedName>
</protein>
<evidence type="ECO:0000313" key="3">
    <source>
        <dbReference type="Proteomes" id="UP000708208"/>
    </source>
</evidence>
<comment type="caution">
    <text evidence="2">The sequence shown here is derived from an EMBL/GenBank/DDBJ whole genome shotgun (WGS) entry which is preliminary data.</text>
</comment>
<feature type="chain" id="PRO_5035187014" description="Kazal-like domain-containing protein" evidence="1">
    <location>
        <begin position="23"/>
        <end position="75"/>
    </location>
</feature>